<dbReference type="Proteomes" id="UP001247805">
    <property type="component" value="Unassembled WGS sequence"/>
</dbReference>
<dbReference type="CDD" id="cd17546">
    <property type="entry name" value="REC_hyHK_CKI1_RcsC-like"/>
    <property type="match status" value="1"/>
</dbReference>
<keyword evidence="2" id="KW-1003">Cell membrane</keyword>
<dbReference type="Gene3D" id="1.20.120.160">
    <property type="entry name" value="HPT domain"/>
    <property type="match status" value="1"/>
</dbReference>
<dbReference type="Pfam" id="PF00072">
    <property type="entry name" value="Response_reg"/>
    <property type="match status" value="1"/>
</dbReference>
<organism evidence="14 15">
    <name type="scientific">Paraglaciecola aquimarina</name>
    <dbReference type="NCBI Taxonomy" id="1235557"/>
    <lineage>
        <taxon>Bacteria</taxon>
        <taxon>Pseudomonadati</taxon>
        <taxon>Pseudomonadota</taxon>
        <taxon>Gammaproteobacteria</taxon>
        <taxon>Alteromonadales</taxon>
        <taxon>Alteromonadaceae</taxon>
        <taxon>Paraglaciecola</taxon>
    </lineage>
</organism>
<feature type="domain" description="Response regulatory" evidence="12">
    <location>
        <begin position="1"/>
        <end position="117"/>
    </location>
</feature>
<dbReference type="PANTHER" id="PTHR45339:SF1">
    <property type="entry name" value="HYBRID SIGNAL TRANSDUCTION HISTIDINE KINASE J"/>
    <property type="match status" value="1"/>
</dbReference>
<comment type="caution">
    <text evidence="14">The sequence shown here is derived from an EMBL/GenBank/DDBJ whole genome shotgun (WGS) entry which is preliminary data.</text>
</comment>
<keyword evidence="15" id="KW-1185">Reference proteome</keyword>
<feature type="domain" description="HPt" evidence="13">
    <location>
        <begin position="148"/>
        <end position="241"/>
    </location>
</feature>
<protein>
    <submittedName>
        <fullName evidence="14">Response regulator</fullName>
    </submittedName>
</protein>
<evidence type="ECO:0000256" key="7">
    <source>
        <dbReference type="ARBA" id="ARBA00022989"/>
    </source>
</evidence>
<dbReference type="Pfam" id="PF01627">
    <property type="entry name" value="Hpt"/>
    <property type="match status" value="1"/>
</dbReference>
<evidence type="ECO:0000256" key="1">
    <source>
        <dbReference type="ARBA" id="ARBA00004651"/>
    </source>
</evidence>
<dbReference type="InterPro" id="IPR011006">
    <property type="entry name" value="CheY-like_superfamily"/>
</dbReference>
<keyword evidence="3 11" id="KW-0597">Phosphoprotein</keyword>
<evidence type="ECO:0000256" key="10">
    <source>
        <dbReference type="PROSITE-ProRule" id="PRU00110"/>
    </source>
</evidence>
<dbReference type="SUPFAM" id="SSF47226">
    <property type="entry name" value="Histidine-containing phosphotransfer domain, HPT domain"/>
    <property type="match status" value="1"/>
</dbReference>
<evidence type="ECO:0000256" key="4">
    <source>
        <dbReference type="ARBA" id="ARBA00022692"/>
    </source>
</evidence>
<feature type="modified residue" description="Phosphohistidine" evidence="10">
    <location>
        <position position="187"/>
    </location>
</feature>
<evidence type="ECO:0000256" key="8">
    <source>
        <dbReference type="ARBA" id="ARBA00023012"/>
    </source>
</evidence>
<evidence type="ECO:0000256" key="5">
    <source>
        <dbReference type="ARBA" id="ARBA00022741"/>
    </source>
</evidence>
<dbReference type="InterPro" id="IPR008207">
    <property type="entry name" value="Sig_transdc_His_kin_Hpt_dom"/>
</dbReference>
<evidence type="ECO:0000256" key="11">
    <source>
        <dbReference type="PROSITE-ProRule" id="PRU00169"/>
    </source>
</evidence>
<gene>
    <name evidence="14" type="ORF">RS130_08295</name>
</gene>
<evidence type="ECO:0000259" key="13">
    <source>
        <dbReference type="PROSITE" id="PS50894"/>
    </source>
</evidence>
<evidence type="ECO:0000313" key="14">
    <source>
        <dbReference type="EMBL" id="MDU0353928.1"/>
    </source>
</evidence>
<dbReference type="InterPro" id="IPR001789">
    <property type="entry name" value="Sig_transdc_resp-reg_receiver"/>
</dbReference>
<accession>A0ABU3SVA2</accession>
<sequence>MVDDIEQNIELLSLLLKRNGHTVSEARDGEQALLQMQNNPIDLVLMDIQMPVMDGLTAAKKRRLLEQQNDWQNIPIIALTASVLPEDRKSAENAGMEGFANKPVDFTLLTNEMARVLNVKIAAGKPLQPSNQGLVKIDTEKGAALWGSKRALYIEVQRFIENNQLEIFALREKLTALDWATLSAGAHKFKGLTGNLALNSLMDLFGKLEQACELAEVDKCNELISDIETAFLAVSTGVAAMQGSKPRTEPVETAHAASSADDLLQALRHLGVAINNNEFDEELLDKLHDMRAYKPTEIQLIIDACNDFEFSRAATLVDNLIQSLGLET</sequence>
<name>A0ABU3SVA2_9ALTE</name>
<dbReference type="SUPFAM" id="SSF52172">
    <property type="entry name" value="CheY-like"/>
    <property type="match status" value="1"/>
</dbReference>
<dbReference type="SMART" id="SM00448">
    <property type="entry name" value="REC"/>
    <property type="match status" value="1"/>
</dbReference>
<dbReference type="InterPro" id="IPR036641">
    <property type="entry name" value="HPT_dom_sf"/>
</dbReference>
<evidence type="ECO:0000313" key="15">
    <source>
        <dbReference type="Proteomes" id="UP001247805"/>
    </source>
</evidence>
<evidence type="ECO:0000256" key="3">
    <source>
        <dbReference type="ARBA" id="ARBA00022553"/>
    </source>
</evidence>
<feature type="modified residue" description="4-aspartylphosphate" evidence="11">
    <location>
        <position position="47"/>
    </location>
</feature>
<dbReference type="Gene3D" id="3.40.50.2300">
    <property type="match status" value="1"/>
</dbReference>
<dbReference type="RefSeq" id="WP_316025566.1">
    <property type="nucleotide sequence ID" value="NZ_JAWDIO010000002.1"/>
</dbReference>
<keyword evidence="9" id="KW-0472">Membrane</keyword>
<dbReference type="PANTHER" id="PTHR45339">
    <property type="entry name" value="HYBRID SIGNAL TRANSDUCTION HISTIDINE KINASE J"/>
    <property type="match status" value="1"/>
</dbReference>
<dbReference type="EMBL" id="JAWDIO010000002">
    <property type="protein sequence ID" value="MDU0353928.1"/>
    <property type="molecule type" value="Genomic_DNA"/>
</dbReference>
<keyword evidence="6" id="KW-0067">ATP-binding</keyword>
<evidence type="ECO:0000259" key="12">
    <source>
        <dbReference type="PROSITE" id="PS50110"/>
    </source>
</evidence>
<reference evidence="14 15" key="1">
    <citation type="submission" date="2023-10" db="EMBL/GenBank/DDBJ databases">
        <title>Glaciecola aquimarina strain GGW-M5 nov., isolated from a coastal seawater.</title>
        <authorList>
            <person name="Bayburt H."/>
            <person name="Kim J.M."/>
            <person name="Choi B.J."/>
            <person name="Jeon C.O."/>
        </authorList>
    </citation>
    <scope>NUCLEOTIDE SEQUENCE [LARGE SCALE GENOMIC DNA]</scope>
    <source>
        <strain evidence="14 15">KCTC 32108</strain>
    </source>
</reference>
<dbReference type="PROSITE" id="PS50894">
    <property type="entry name" value="HPT"/>
    <property type="match status" value="1"/>
</dbReference>
<proteinExistence type="predicted"/>
<keyword evidence="4" id="KW-0812">Transmembrane</keyword>
<evidence type="ECO:0000256" key="9">
    <source>
        <dbReference type="ARBA" id="ARBA00023136"/>
    </source>
</evidence>
<keyword evidence="7" id="KW-1133">Transmembrane helix</keyword>
<comment type="subcellular location">
    <subcellularLocation>
        <location evidence="1">Cell membrane</location>
        <topology evidence="1">Multi-pass membrane protein</topology>
    </subcellularLocation>
</comment>
<keyword evidence="8" id="KW-0902">Two-component regulatory system</keyword>
<keyword evidence="5" id="KW-0547">Nucleotide-binding</keyword>
<evidence type="ECO:0000256" key="6">
    <source>
        <dbReference type="ARBA" id="ARBA00022840"/>
    </source>
</evidence>
<evidence type="ECO:0000256" key="2">
    <source>
        <dbReference type="ARBA" id="ARBA00022475"/>
    </source>
</evidence>
<dbReference type="PROSITE" id="PS50110">
    <property type="entry name" value="RESPONSE_REGULATORY"/>
    <property type="match status" value="1"/>
</dbReference>